<gene>
    <name evidence="1" type="ORF">N3K66_002366</name>
</gene>
<dbReference type="Proteomes" id="UP001163324">
    <property type="component" value="Chromosome 2"/>
</dbReference>
<protein>
    <submittedName>
        <fullName evidence="1">Uncharacterized protein</fullName>
    </submittedName>
</protein>
<keyword evidence="2" id="KW-1185">Reference proteome</keyword>
<proteinExistence type="predicted"/>
<name>A0ACC0V9Z8_9HYPO</name>
<dbReference type="EMBL" id="CM047941">
    <property type="protein sequence ID" value="KAI9903014.1"/>
    <property type="molecule type" value="Genomic_DNA"/>
</dbReference>
<reference evidence="1" key="1">
    <citation type="submission" date="2022-10" db="EMBL/GenBank/DDBJ databases">
        <title>Complete Genome of Trichothecium roseum strain YXFP-22015, a Plant Pathogen Isolated from Citrus.</title>
        <authorList>
            <person name="Wang Y."/>
            <person name="Zhu L."/>
        </authorList>
    </citation>
    <scope>NUCLEOTIDE SEQUENCE</scope>
    <source>
        <strain evidence="1">YXFP-22015</strain>
    </source>
</reference>
<accession>A0ACC0V9Z8</accession>
<organism evidence="1 2">
    <name type="scientific">Trichothecium roseum</name>
    <dbReference type="NCBI Taxonomy" id="47278"/>
    <lineage>
        <taxon>Eukaryota</taxon>
        <taxon>Fungi</taxon>
        <taxon>Dikarya</taxon>
        <taxon>Ascomycota</taxon>
        <taxon>Pezizomycotina</taxon>
        <taxon>Sordariomycetes</taxon>
        <taxon>Hypocreomycetidae</taxon>
        <taxon>Hypocreales</taxon>
        <taxon>Hypocreales incertae sedis</taxon>
        <taxon>Trichothecium</taxon>
    </lineage>
</organism>
<comment type="caution">
    <text evidence="1">The sequence shown here is derived from an EMBL/GenBank/DDBJ whole genome shotgun (WGS) entry which is preliminary data.</text>
</comment>
<sequence>MAVLSEPAAELSQLPKADGSANFAYQGYTVTAAVNGPLEAQRRDENAFEALIDVNIRPAAGVGGTAERQLESVLQAALRQLVPIRSYPRSMFQVTLQIVETPENAYENSKIMQSQLNLCIIPALVHAAILGFLTAAIPLKAIATAVTLAIRDDDGGSVVIEPTAVEARRAKSVHVLGFNSDNELLLAESEGQFGEDELKAVFETGERVCCLSRVPDADTLMEDGGAESISIRDFMRSALQSKIARDLYWK</sequence>
<evidence type="ECO:0000313" key="2">
    <source>
        <dbReference type="Proteomes" id="UP001163324"/>
    </source>
</evidence>
<evidence type="ECO:0000313" key="1">
    <source>
        <dbReference type="EMBL" id="KAI9903014.1"/>
    </source>
</evidence>